<dbReference type="Proteomes" id="UP000256486">
    <property type="component" value="Unassembled WGS sequence"/>
</dbReference>
<gene>
    <name evidence="3" type="ORF">B7R54_18745</name>
</gene>
<protein>
    <recommendedName>
        <fullName evidence="2">MobA/VirD2-like nuclease domain-containing protein</fullName>
    </recommendedName>
</protein>
<sequence>MSGLMSYLAGGGKSNEHTEQHLVAGDPAIMAMHGDAVLDHTTALEIAKSLDRPRKFFGVEVTRLAVQKGDDGVALRDAAGAVVKERVQADVWHCSLSLAAEEGQLTDEKWGQISTDFVDRMGFAGDDLGKANCRWVAVRHGLSKNGNDHVHIAVSLVREDGTKADVNNDYNRSQKISQELERDYGLQVYTQPEREYGERGIRPGARESANRRGQKEPDMHRLERAIRAAAVSSVDEGEFVRRMRQAGVLIRPRFAAGRDDVVAGYSVALRPEKGQPVIWHGGGKLARDLTLPELRKGWPDRPETATAAVQEWRATSKNPWRYTPANPGRETREPSPGLWTKYARELSALREKMRAVPASDRDAWARVARETSGAFAAWSQRVETTPGPLAEASRSLARSAHLRAHETKARPVAWASAAGNAMVLMQVAQTGKPTLALALVLRELEKLSRAVHDMHRAAGDASRASDVRNMMQHRLHTVSQQMPHIPDSGIGATVVQTLTAEQQQVRARMAAERGWADGTPLPAPLTKRAPDWATDGAPQRGRDDDRGR</sequence>
<dbReference type="RefSeq" id="WP_116416801.1">
    <property type="nucleotide sequence ID" value="NZ_NBWZ01000002.1"/>
</dbReference>
<feature type="region of interest" description="Disordered" evidence="1">
    <location>
        <begin position="193"/>
        <end position="219"/>
    </location>
</feature>
<evidence type="ECO:0000313" key="4">
    <source>
        <dbReference type="Proteomes" id="UP000256486"/>
    </source>
</evidence>
<keyword evidence="4" id="KW-1185">Reference proteome</keyword>
<evidence type="ECO:0000259" key="2">
    <source>
        <dbReference type="Pfam" id="PF03432"/>
    </source>
</evidence>
<dbReference type="OrthoDB" id="4382201at2"/>
<dbReference type="Pfam" id="PF03432">
    <property type="entry name" value="Relaxase"/>
    <property type="match status" value="1"/>
</dbReference>
<dbReference type="EMBL" id="NBWZ01000002">
    <property type="protein sequence ID" value="RFA06422.1"/>
    <property type="molecule type" value="Genomic_DNA"/>
</dbReference>
<name>A0A3E0V9K8_9MICO</name>
<feature type="region of interest" description="Disordered" evidence="1">
    <location>
        <begin position="509"/>
        <end position="548"/>
    </location>
</feature>
<organism evidence="3 4">
    <name type="scientific">Subtercola boreus</name>
    <dbReference type="NCBI Taxonomy" id="120213"/>
    <lineage>
        <taxon>Bacteria</taxon>
        <taxon>Bacillati</taxon>
        <taxon>Actinomycetota</taxon>
        <taxon>Actinomycetes</taxon>
        <taxon>Micrococcales</taxon>
        <taxon>Microbacteriaceae</taxon>
        <taxon>Subtercola</taxon>
    </lineage>
</organism>
<reference evidence="3 4" key="1">
    <citation type="submission" date="2017-04" db="EMBL/GenBank/DDBJ databases">
        <title>Comparative genome analysis of Subtercola boreus.</title>
        <authorList>
            <person name="Cho Y.-J."/>
            <person name="Cho A."/>
            <person name="Kim O.-S."/>
            <person name="Lee J.-I."/>
        </authorList>
    </citation>
    <scope>NUCLEOTIDE SEQUENCE [LARGE SCALE GENOMIC DNA]</scope>
    <source>
        <strain evidence="3 4">K300</strain>
    </source>
</reference>
<comment type="caution">
    <text evidence="3">The sequence shown here is derived from an EMBL/GenBank/DDBJ whole genome shotgun (WGS) entry which is preliminary data.</text>
</comment>
<evidence type="ECO:0000313" key="3">
    <source>
        <dbReference type="EMBL" id="RFA06422.1"/>
    </source>
</evidence>
<dbReference type="InterPro" id="IPR005094">
    <property type="entry name" value="Endonuclease_MobA/VirD2"/>
</dbReference>
<feature type="domain" description="MobA/VirD2-like nuclease" evidence="2">
    <location>
        <begin position="86"/>
        <end position="186"/>
    </location>
</feature>
<accession>A0A3E0V9K8</accession>
<evidence type="ECO:0000256" key="1">
    <source>
        <dbReference type="SAM" id="MobiDB-lite"/>
    </source>
</evidence>
<proteinExistence type="predicted"/>
<dbReference type="AlphaFoldDB" id="A0A3E0V9K8"/>